<dbReference type="Gene3D" id="2.60.40.1660">
    <property type="entry name" value="Na, k-atpase alpha subunit"/>
    <property type="match status" value="1"/>
</dbReference>
<evidence type="ECO:0000256" key="6">
    <source>
        <dbReference type="ARBA" id="ARBA00023136"/>
    </source>
</evidence>
<dbReference type="Proteomes" id="UP000299102">
    <property type="component" value="Unassembled WGS sequence"/>
</dbReference>
<evidence type="ECO:0000256" key="5">
    <source>
        <dbReference type="ARBA" id="ARBA00022989"/>
    </source>
</evidence>
<dbReference type="OrthoDB" id="5912413at2759"/>
<dbReference type="GO" id="GO:0036376">
    <property type="term" value="P:sodium ion export across plasma membrane"/>
    <property type="evidence" value="ECO:0007669"/>
    <property type="project" value="TreeGrafter"/>
</dbReference>
<dbReference type="Pfam" id="PF00287">
    <property type="entry name" value="Na_K-ATPase"/>
    <property type="match status" value="1"/>
</dbReference>
<dbReference type="EMBL" id="BGZK01001370">
    <property type="protein sequence ID" value="GBP78463.1"/>
    <property type="molecule type" value="Genomic_DNA"/>
</dbReference>
<keyword evidence="5" id="KW-1133">Transmembrane helix</keyword>
<dbReference type="PANTHER" id="PTHR11523:SF28">
    <property type="entry name" value="NA_K-ATPASE BETA SUBUNIT ISOFORM 4-RELATED"/>
    <property type="match status" value="1"/>
</dbReference>
<evidence type="ECO:0000256" key="1">
    <source>
        <dbReference type="ARBA" id="ARBA00004606"/>
    </source>
</evidence>
<evidence type="ECO:0000313" key="9">
    <source>
        <dbReference type="Proteomes" id="UP000299102"/>
    </source>
</evidence>
<gene>
    <name evidence="8" type="ORF">EVAR_52268_1</name>
</gene>
<accession>A0A4C1YU29</accession>
<dbReference type="InterPro" id="IPR000402">
    <property type="entry name" value="Na/K_ATPase_sub_beta"/>
</dbReference>
<proteinExistence type="inferred from homology"/>
<evidence type="ECO:0000313" key="8">
    <source>
        <dbReference type="EMBL" id="GBP78463.1"/>
    </source>
</evidence>
<keyword evidence="9" id="KW-1185">Reference proteome</keyword>
<evidence type="ECO:0000256" key="7">
    <source>
        <dbReference type="SAM" id="MobiDB-lite"/>
    </source>
</evidence>
<organism evidence="8 9">
    <name type="scientific">Eumeta variegata</name>
    <name type="common">Bagworm moth</name>
    <name type="synonym">Eumeta japonica</name>
    <dbReference type="NCBI Taxonomy" id="151549"/>
    <lineage>
        <taxon>Eukaryota</taxon>
        <taxon>Metazoa</taxon>
        <taxon>Ecdysozoa</taxon>
        <taxon>Arthropoda</taxon>
        <taxon>Hexapoda</taxon>
        <taxon>Insecta</taxon>
        <taxon>Pterygota</taxon>
        <taxon>Neoptera</taxon>
        <taxon>Endopterygota</taxon>
        <taxon>Lepidoptera</taxon>
        <taxon>Glossata</taxon>
        <taxon>Ditrysia</taxon>
        <taxon>Tineoidea</taxon>
        <taxon>Psychidae</taxon>
        <taxon>Oiketicinae</taxon>
        <taxon>Eumeta</taxon>
    </lineage>
</organism>
<keyword evidence="6" id="KW-0472">Membrane</keyword>
<keyword evidence="3" id="KW-0812">Transmembrane</keyword>
<dbReference type="Gene3D" id="1.20.5.170">
    <property type="match status" value="1"/>
</dbReference>
<evidence type="ECO:0000256" key="2">
    <source>
        <dbReference type="ARBA" id="ARBA00005876"/>
    </source>
</evidence>
<dbReference type="AlphaFoldDB" id="A0A4C1YU29"/>
<dbReference type="GO" id="GO:0006883">
    <property type="term" value="P:intracellular sodium ion homeostasis"/>
    <property type="evidence" value="ECO:0007669"/>
    <property type="project" value="TreeGrafter"/>
</dbReference>
<dbReference type="InterPro" id="IPR038702">
    <property type="entry name" value="Na/K_ATPase_sub_beta_sf"/>
</dbReference>
<sequence length="276" mass="31052">MPEYYDDVSSLPADMPEDLEAHIKSLDADERKQIWISCEDEQNGTAMQYPWGRGLPSHYFPYTNQEGYVSPLVAVQVEPPQRILSAYFVHNNPLPYPDATRSSEALGARTRTRSGSAALGLPHSLIRIYVSHSNFEHRSRAALSRLGQERHVQEELQRAVRTHLPRFSCTPRGYRWAGGSMMLKAGDAGFFQSKAACCFKESIIDYSISRIPAASSRRAASGAMGADGQPNGALSFNRRPPQRPLAQKIRYFFWNPEEGTFLGRTPKRWGKNFLTV</sequence>
<dbReference type="STRING" id="151549.A0A4C1YU29"/>
<feature type="region of interest" description="Disordered" evidence="7">
    <location>
        <begin position="220"/>
        <end position="240"/>
    </location>
</feature>
<name>A0A4C1YU29_EUMVA</name>
<comment type="caution">
    <text evidence="8">The sequence shown here is derived from an EMBL/GenBank/DDBJ whole genome shotgun (WGS) entry which is preliminary data.</text>
</comment>
<protein>
    <submittedName>
        <fullName evidence="8">Uncharacterized protein</fullName>
    </submittedName>
</protein>
<evidence type="ECO:0000256" key="4">
    <source>
        <dbReference type="ARBA" id="ARBA00022968"/>
    </source>
</evidence>
<comment type="similarity">
    <text evidence="2">Belongs to the X(+)/potassium ATPases subunit beta family.</text>
</comment>
<dbReference type="GO" id="GO:0005890">
    <property type="term" value="C:sodium:potassium-exchanging ATPase complex"/>
    <property type="evidence" value="ECO:0007669"/>
    <property type="project" value="InterPro"/>
</dbReference>
<dbReference type="GO" id="GO:0001671">
    <property type="term" value="F:ATPase activator activity"/>
    <property type="evidence" value="ECO:0007669"/>
    <property type="project" value="TreeGrafter"/>
</dbReference>
<dbReference type="PANTHER" id="PTHR11523">
    <property type="entry name" value="SODIUM/POTASSIUM-DEPENDENT ATPASE BETA SUBUNIT"/>
    <property type="match status" value="1"/>
</dbReference>
<reference evidence="8 9" key="1">
    <citation type="journal article" date="2019" name="Commun. Biol.">
        <title>The bagworm genome reveals a unique fibroin gene that provides high tensile strength.</title>
        <authorList>
            <person name="Kono N."/>
            <person name="Nakamura H."/>
            <person name="Ohtoshi R."/>
            <person name="Tomita M."/>
            <person name="Numata K."/>
            <person name="Arakawa K."/>
        </authorList>
    </citation>
    <scope>NUCLEOTIDE SEQUENCE [LARGE SCALE GENOMIC DNA]</scope>
</reference>
<dbReference type="GO" id="GO:0030007">
    <property type="term" value="P:intracellular potassium ion homeostasis"/>
    <property type="evidence" value="ECO:0007669"/>
    <property type="project" value="TreeGrafter"/>
</dbReference>
<comment type="subcellular location">
    <subcellularLocation>
        <location evidence="1">Membrane</location>
        <topology evidence="1">Single-pass type II membrane protein</topology>
    </subcellularLocation>
</comment>
<keyword evidence="4" id="KW-0735">Signal-anchor</keyword>
<evidence type="ECO:0000256" key="3">
    <source>
        <dbReference type="ARBA" id="ARBA00022692"/>
    </source>
</evidence>
<dbReference type="GO" id="GO:1990573">
    <property type="term" value="P:potassium ion import across plasma membrane"/>
    <property type="evidence" value="ECO:0007669"/>
    <property type="project" value="TreeGrafter"/>
</dbReference>